<reference evidence="4 5" key="1">
    <citation type="submission" date="2020-08" db="EMBL/GenBank/DDBJ databases">
        <title>Genomic Encyclopedia of Type Strains, Phase IV (KMG-IV): sequencing the most valuable type-strain genomes for metagenomic binning, comparative biology and taxonomic classification.</title>
        <authorList>
            <person name="Goeker M."/>
        </authorList>
    </citation>
    <scope>NUCLEOTIDE SEQUENCE [LARGE SCALE GENOMIC DNA]</scope>
    <source>
        <strain evidence="4 5">DSM 25481</strain>
    </source>
</reference>
<dbReference type="GO" id="GO:0031956">
    <property type="term" value="F:medium-chain fatty acid-CoA ligase activity"/>
    <property type="evidence" value="ECO:0007669"/>
    <property type="project" value="TreeGrafter"/>
</dbReference>
<dbReference type="Pfam" id="PF00501">
    <property type="entry name" value="AMP-binding"/>
    <property type="match status" value="1"/>
</dbReference>
<feature type="domain" description="AMP-dependent synthetase/ligase" evidence="3">
    <location>
        <begin position="28"/>
        <end position="288"/>
    </location>
</feature>
<sequence length="500" mass="50687">MRLSPFAPDPMPNPVAGRLTLDGVLALNARRSPERRALAGDGLPFAGSWRDVDEAVSALAAVFASWRLREDAVVGVQLGSSWQGALVCLGLWRAGLVPAMLPLAWRRFEVARALLSVDASAMITMTHAAGAPLVEIACEVAWGLEGVRFVGCFGDGAPDGATPLEEAFSEPDVSWDGRTPPEDAADHVAIITFEAGGAPVPRSHNDLVAAALTPLLAARLSEQAALVSTIDLAGLAGLATGLAPWLTTAATVLFHQASDGPALAAAVREIGATHLILPGRAADRLIEECGLGQAGLHGVTALWRAPDGRGPAKPLGVEGATVVDAVAIGELGLLAAARSSETLHAPLPLGPSGPDGLGPLIDLRVLPDGRLFVRGPACPQAAFPGDPGAPTPPFGADGYLDTGLIGLADRVVGRVLPGGKRRGVAQIGGLAVSLGDAEMAAQVASLPGKLEAQDDALFGARFVLGPVEDGASSAEAILAAGFSPALLPASAVSDRARGAA</sequence>
<proteinExistence type="inferred from homology"/>
<keyword evidence="5" id="KW-1185">Reference proteome</keyword>
<evidence type="ECO:0000313" key="5">
    <source>
        <dbReference type="Proteomes" id="UP000528964"/>
    </source>
</evidence>
<organism evidence="4 5">
    <name type="scientific">Hansschlegelia beijingensis</name>
    <dbReference type="NCBI Taxonomy" id="1133344"/>
    <lineage>
        <taxon>Bacteria</taxon>
        <taxon>Pseudomonadati</taxon>
        <taxon>Pseudomonadota</taxon>
        <taxon>Alphaproteobacteria</taxon>
        <taxon>Hyphomicrobiales</taxon>
        <taxon>Methylopilaceae</taxon>
        <taxon>Hansschlegelia</taxon>
    </lineage>
</organism>
<dbReference type="SUPFAM" id="SSF56801">
    <property type="entry name" value="Acetyl-CoA synthetase-like"/>
    <property type="match status" value="1"/>
</dbReference>
<dbReference type="Proteomes" id="UP000528964">
    <property type="component" value="Unassembled WGS sequence"/>
</dbReference>
<dbReference type="EMBL" id="JACIDR010000001">
    <property type="protein sequence ID" value="MBB3972111.1"/>
    <property type="molecule type" value="Genomic_DNA"/>
</dbReference>
<protein>
    <recommendedName>
        <fullName evidence="3">AMP-dependent synthetase/ligase domain-containing protein</fullName>
    </recommendedName>
</protein>
<gene>
    <name evidence="4" type="ORF">GGR24_000744</name>
</gene>
<dbReference type="PANTHER" id="PTHR43201:SF5">
    <property type="entry name" value="MEDIUM-CHAIN ACYL-COA LIGASE ACSF2, MITOCHONDRIAL"/>
    <property type="match status" value="1"/>
</dbReference>
<comment type="similarity">
    <text evidence="1">Belongs to the ATP-dependent AMP-binding enzyme family.</text>
</comment>
<keyword evidence="2" id="KW-0436">Ligase</keyword>
<dbReference type="RefSeq" id="WP_183393925.1">
    <property type="nucleotide sequence ID" value="NZ_JACIDR010000001.1"/>
</dbReference>
<dbReference type="InterPro" id="IPR042099">
    <property type="entry name" value="ANL_N_sf"/>
</dbReference>
<dbReference type="AlphaFoldDB" id="A0A7W6CW21"/>
<accession>A0A7W6CW21</accession>
<dbReference type="PANTHER" id="PTHR43201">
    <property type="entry name" value="ACYL-COA SYNTHETASE"/>
    <property type="match status" value="1"/>
</dbReference>
<dbReference type="GO" id="GO:0006631">
    <property type="term" value="P:fatty acid metabolic process"/>
    <property type="evidence" value="ECO:0007669"/>
    <property type="project" value="TreeGrafter"/>
</dbReference>
<evidence type="ECO:0000256" key="2">
    <source>
        <dbReference type="ARBA" id="ARBA00022598"/>
    </source>
</evidence>
<evidence type="ECO:0000259" key="3">
    <source>
        <dbReference type="Pfam" id="PF00501"/>
    </source>
</evidence>
<evidence type="ECO:0000313" key="4">
    <source>
        <dbReference type="EMBL" id="MBB3972111.1"/>
    </source>
</evidence>
<dbReference type="Gene3D" id="3.40.50.12780">
    <property type="entry name" value="N-terminal domain of ligase-like"/>
    <property type="match status" value="1"/>
</dbReference>
<comment type="caution">
    <text evidence="4">The sequence shown here is derived from an EMBL/GenBank/DDBJ whole genome shotgun (WGS) entry which is preliminary data.</text>
</comment>
<evidence type="ECO:0000256" key="1">
    <source>
        <dbReference type="ARBA" id="ARBA00006432"/>
    </source>
</evidence>
<dbReference type="InterPro" id="IPR000873">
    <property type="entry name" value="AMP-dep_synth/lig_dom"/>
</dbReference>
<name>A0A7W6CW21_9HYPH</name>